<dbReference type="EMBL" id="CACVAZ010000144">
    <property type="protein sequence ID" value="CAA6821660.1"/>
    <property type="molecule type" value="Genomic_DNA"/>
</dbReference>
<feature type="signal peptide" evidence="1">
    <location>
        <begin position="1"/>
        <end position="21"/>
    </location>
</feature>
<evidence type="ECO:0000313" key="3">
    <source>
        <dbReference type="EMBL" id="CAA6821660.1"/>
    </source>
</evidence>
<dbReference type="GO" id="GO:0004866">
    <property type="term" value="F:endopeptidase inhibitor activity"/>
    <property type="evidence" value="ECO:0007669"/>
    <property type="project" value="InterPro"/>
</dbReference>
<keyword evidence="1" id="KW-0732">Signal</keyword>
<reference evidence="3" key="1">
    <citation type="submission" date="2020-01" db="EMBL/GenBank/DDBJ databases">
        <authorList>
            <person name="Meier V. D."/>
            <person name="Meier V D."/>
        </authorList>
    </citation>
    <scope>NUCLEOTIDE SEQUENCE</scope>
    <source>
        <strain evidence="3">HLG_WM_MAG_02</strain>
    </source>
</reference>
<feature type="chain" id="PRO_5027881037" description="Macroglobulin domain-containing protein" evidence="1">
    <location>
        <begin position="22"/>
        <end position="1025"/>
    </location>
</feature>
<protein>
    <recommendedName>
        <fullName evidence="2">Macroglobulin domain-containing protein</fullName>
    </recommendedName>
</protein>
<evidence type="ECO:0000256" key="1">
    <source>
        <dbReference type="SAM" id="SignalP"/>
    </source>
</evidence>
<dbReference type="Gene3D" id="2.60.40.1930">
    <property type="match status" value="1"/>
</dbReference>
<gene>
    <name evidence="3" type="ORF">HELGO_WM49557</name>
</gene>
<accession>A0A6S6TXY7</accession>
<dbReference type="InterPro" id="IPR002890">
    <property type="entry name" value="MG2"/>
</dbReference>
<dbReference type="AlphaFoldDB" id="A0A6S6TXY7"/>
<name>A0A6S6TXY7_9BACT</name>
<dbReference type="Pfam" id="PF01835">
    <property type="entry name" value="MG2"/>
    <property type="match status" value="1"/>
</dbReference>
<proteinExistence type="predicted"/>
<feature type="non-terminal residue" evidence="3">
    <location>
        <position position="1025"/>
    </location>
</feature>
<sequence>MKKLLFFILLLPLFLFSFDYATQWQTINALNKQSLPKSALEKVNVLYTQAKKDKNVIQIIRATLYKKNYISTFNQNGEVQSIQMIEETIKEVDSIEEKSILYSILAEVYQSYYEKNYYKIGQRTQIKKTVSKDLQTWSSKDFLNKIYTLYQKSLNEHTQNVNIEKYQEILSTAKNVEGLRPTLYDLLVFRAMNYFNNEQSYLHQVKSFKFTNKNAFSSALTFSKLKFQGADQKSLKYQNTLLYQKLLKFYLNNNHQKALEHFNLKRLTFVKHNFVAPNAQQHYLQALNQLLDKDKNSEALRYLINHYHEQEDYTKALELIKIGLVSTNPFVNQTAKNVENNIKEKQLRVNIERVNLPHENLLSSIAYRNLDQIFVKVFKLSQKEQETLNQRTDNKDNTLEYLKNFKALKTLHFELPKTKDYQVHTTEVSLESYDIGNYIFLFSSNENFNTESFYQKVKISNLSYFQKNEQLLILHRKSGLPLAKVKVLLTDPKGKVLSKLSNAKGFVDLKTINKSYRIRLEHKNDILDLNQYLNRSYPYTDNDENQPKQVHFFTDRSIYRPGQTIYFKGLLSQSQQKKKPKVLTEEKVLVHFNNTNGQKIDEKTFISDQFGTFHGQFTAPKSGLLGSMSLSANVHGRTHFRVEEYKRPKFEITFESNKKTYNLGESIILKGLAKAYAGNFINHAKVKFTIERQTQYPWRHPFPHYPNFYGKVHLSSGTVQTNEKGEFNIPFKAVANTKLSSQKEVNYLYVISVEVTDNTGETQNAKKIFNIGQTNLKITMRTSKKQFIDENNSLTLETNNLNGEFKAIKGYLNIEKVIQEKKLYRERYWSQGDKKFYSKEAFEKRFPHYRYEPKEKTKQFIETFHFDTNISKTISLNHLPQGEYILTLNTTNQYAEELTKEKRILRLDNQNKELFKPSALSLENKIIDYKVGEQAKINIKSSLPKAEVLFRLEQYGEVLEEKWINLENFHQEVIDIKKSYQGNIYYSVNLLANNRHFTEHGKISVPWDSELKVEYLSFRDKLKPN</sequence>
<organism evidence="3">
    <name type="scientific">uncultured Sulfurovum sp</name>
    <dbReference type="NCBI Taxonomy" id="269237"/>
    <lineage>
        <taxon>Bacteria</taxon>
        <taxon>Pseudomonadati</taxon>
        <taxon>Campylobacterota</taxon>
        <taxon>Epsilonproteobacteria</taxon>
        <taxon>Campylobacterales</taxon>
        <taxon>Sulfurovaceae</taxon>
        <taxon>Sulfurovum</taxon>
        <taxon>environmental samples</taxon>
    </lineage>
</organism>
<evidence type="ECO:0000259" key="2">
    <source>
        <dbReference type="Pfam" id="PF01835"/>
    </source>
</evidence>
<feature type="domain" description="Macroglobulin" evidence="2">
    <location>
        <begin position="550"/>
        <end position="633"/>
    </location>
</feature>